<evidence type="ECO:0000313" key="3">
    <source>
        <dbReference type="EMBL" id="KAL0481633.1"/>
    </source>
</evidence>
<keyword evidence="2" id="KW-0732">Signal</keyword>
<feature type="signal peptide" evidence="2">
    <location>
        <begin position="1"/>
        <end position="19"/>
    </location>
</feature>
<proteinExistence type="predicted"/>
<protein>
    <submittedName>
        <fullName evidence="3">DNA-directed RNA polymerase III subunit RPC1</fullName>
    </submittedName>
</protein>
<feature type="chain" id="PRO_5043688537" evidence="2">
    <location>
        <begin position="20"/>
        <end position="389"/>
    </location>
</feature>
<keyword evidence="1" id="KW-1133">Transmembrane helix</keyword>
<accession>A0AAW2YXA9</accession>
<comment type="caution">
    <text evidence="3">The sequence shown here is derived from an EMBL/GenBank/DDBJ whole genome shotgun (WGS) entry which is preliminary data.</text>
</comment>
<name>A0AAW2YXA9_9EUKA</name>
<dbReference type="InterPro" id="IPR013211">
    <property type="entry name" value="LVIVD"/>
</dbReference>
<dbReference type="AlphaFoldDB" id="A0AAW2YXA9"/>
<evidence type="ECO:0000313" key="4">
    <source>
        <dbReference type="Proteomes" id="UP001431209"/>
    </source>
</evidence>
<keyword evidence="3" id="KW-0240">DNA-directed RNA polymerase</keyword>
<keyword evidence="3" id="KW-0804">Transcription</keyword>
<keyword evidence="1" id="KW-0472">Membrane</keyword>
<reference evidence="3 4" key="1">
    <citation type="submission" date="2024-03" db="EMBL/GenBank/DDBJ databases">
        <title>The Acrasis kona genome and developmental transcriptomes reveal deep origins of eukaryotic multicellular pathways.</title>
        <authorList>
            <person name="Sheikh S."/>
            <person name="Fu C.-J."/>
            <person name="Brown M.W."/>
            <person name="Baldauf S.L."/>
        </authorList>
    </citation>
    <scope>NUCLEOTIDE SEQUENCE [LARGE SCALE GENOMIC DNA]</scope>
    <source>
        <strain evidence="3 4">ATCC MYA-3509</strain>
    </source>
</reference>
<dbReference type="Proteomes" id="UP001431209">
    <property type="component" value="Unassembled WGS sequence"/>
</dbReference>
<dbReference type="Pfam" id="PF08309">
    <property type="entry name" value="LVIVD"/>
    <property type="match status" value="1"/>
</dbReference>
<sequence length="389" mass="41295">MKLFAPFIIGVTLVTLSLCSTIYPNEQTAIYSAPSGFYRPFPSYLYSSSIRTTVEISSNNLFSFSLITGSTYNADADASKEGIIINYGSFIAADKLYCWGTTAADRSRLLLLQYDAGNLGLTFKTAITGSDLLSASNYTQSTLCTVFDSTNNIAYVSYLKRYVLSVNTQTGAVQSVFDLTTTLDPTLSSPLTTTCDIDVGVKTAYFMTSSGTTNNLLVLDISNPSSMSSKGYISVPGTQFVADTNSHTAIGYSENLAYMTDGVKLSKLKIALASSSSAVFVDKRDGSIFFFIPGTVVGPISSASFSSGGNAAGVKLPEDVTFPVYHDVVGCAVIARSANTFKTYEIPIVLNGDQCTGSIGRSSSGASQFATFIGFIVPGILALMLLLKI</sequence>
<dbReference type="EMBL" id="JAOPGA020000780">
    <property type="protein sequence ID" value="KAL0481633.1"/>
    <property type="molecule type" value="Genomic_DNA"/>
</dbReference>
<keyword evidence="4" id="KW-1185">Reference proteome</keyword>
<evidence type="ECO:0000256" key="2">
    <source>
        <dbReference type="SAM" id="SignalP"/>
    </source>
</evidence>
<organism evidence="3 4">
    <name type="scientific">Acrasis kona</name>
    <dbReference type="NCBI Taxonomy" id="1008807"/>
    <lineage>
        <taxon>Eukaryota</taxon>
        <taxon>Discoba</taxon>
        <taxon>Heterolobosea</taxon>
        <taxon>Tetramitia</taxon>
        <taxon>Eutetramitia</taxon>
        <taxon>Acrasidae</taxon>
        <taxon>Acrasis</taxon>
    </lineage>
</organism>
<feature type="transmembrane region" description="Helical" evidence="1">
    <location>
        <begin position="369"/>
        <end position="387"/>
    </location>
</feature>
<keyword evidence="1" id="KW-0812">Transmembrane</keyword>
<evidence type="ECO:0000256" key="1">
    <source>
        <dbReference type="SAM" id="Phobius"/>
    </source>
</evidence>
<dbReference type="GO" id="GO:0000428">
    <property type="term" value="C:DNA-directed RNA polymerase complex"/>
    <property type="evidence" value="ECO:0007669"/>
    <property type="project" value="UniProtKB-KW"/>
</dbReference>
<gene>
    <name evidence="3" type="ORF">AKO1_012455</name>
</gene>